<keyword evidence="3" id="KW-1185">Reference proteome</keyword>
<dbReference type="Proteomes" id="UP000266861">
    <property type="component" value="Unassembled WGS sequence"/>
</dbReference>
<feature type="compositionally biased region" description="Polar residues" evidence="1">
    <location>
        <begin position="234"/>
        <end position="248"/>
    </location>
</feature>
<feature type="region of interest" description="Disordered" evidence="1">
    <location>
        <begin position="234"/>
        <end position="258"/>
    </location>
</feature>
<dbReference type="Gene3D" id="2.40.70.10">
    <property type="entry name" value="Acid Proteases"/>
    <property type="match status" value="1"/>
</dbReference>
<feature type="compositionally biased region" description="Polar residues" evidence="1">
    <location>
        <begin position="21"/>
        <end position="31"/>
    </location>
</feature>
<evidence type="ECO:0000313" key="2">
    <source>
        <dbReference type="EMBL" id="RHZ87822.1"/>
    </source>
</evidence>
<feature type="compositionally biased region" description="Polar residues" evidence="1">
    <location>
        <begin position="347"/>
        <end position="361"/>
    </location>
</feature>
<name>A0A397JKJ4_9GLOM</name>
<feature type="region of interest" description="Disordered" evidence="1">
    <location>
        <begin position="347"/>
        <end position="371"/>
    </location>
</feature>
<evidence type="ECO:0000313" key="3">
    <source>
        <dbReference type="Proteomes" id="UP000266861"/>
    </source>
</evidence>
<dbReference type="InterPro" id="IPR021109">
    <property type="entry name" value="Peptidase_aspartic_dom_sf"/>
</dbReference>
<gene>
    <name evidence="2" type="ORF">Glove_30g146</name>
</gene>
<comment type="caution">
    <text evidence="2">The sequence shown here is derived from an EMBL/GenBank/DDBJ whole genome shotgun (WGS) entry which is preliminary data.</text>
</comment>
<feature type="region of interest" description="Disordered" evidence="1">
    <location>
        <begin position="17"/>
        <end position="61"/>
    </location>
</feature>
<dbReference type="OrthoDB" id="2395261at2759"/>
<accession>A0A397JKJ4</accession>
<sequence length="447" mass="50850">MLEKTLPAHWLEKLKSEIENPFNSTPTTQVSDSKKYRDPVSDIPDEAEPRIFDSSDGEEETLDDPMEIDFVKRKEEPYTSIATIPVKIKRLKIPAMVIDSGAEPAIISEDIVKRVGGKIDKSEIYDLSGVATVPTESIGITRNLPITFPPGFTIREDYIVVSIHVPKIDFGFLSIVVRTPKPILLFPNPHLKKYKCAMDWDKDELKIPFNGKNHIISVNMIKIKNKLEVNCTTATRDNKSSTSDQISQETDEGRDDSVPFEGWNAPAGFSLDSANLTLKKKRMSYEDIVVRTPKPILLFPNPHLKKYKCAMDWDKDELKIPFNGKNHIISVNMIKIKNKLEVNCTTATRDNKSSTSDQISQETDEGRDDSVPFEGWNAPAGFSLDSANLTLKKKRMSYEELEKSLYEVLNSKFKLIELNKKLRLHRNNPEDFYEKVVNTDIEKTKID</sequence>
<proteinExistence type="predicted"/>
<protein>
    <submittedName>
        <fullName evidence="2">Uncharacterized protein</fullName>
    </submittedName>
</protein>
<evidence type="ECO:0000256" key="1">
    <source>
        <dbReference type="SAM" id="MobiDB-lite"/>
    </source>
</evidence>
<dbReference type="AlphaFoldDB" id="A0A397JKJ4"/>
<reference evidence="2 3" key="1">
    <citation type="submission" date="2018-08" db="EMBL/GenBank/DDBJ databases">
        <title>Genome and evolution of the arbuscular mycorrhizal fungus Diversispora epigaea (formerly Glomus versiforme) and its bacterial endosymbionts.</title>
        <authorList>
            <person name="Sun X."/>
            <person name="Fei Z."/>
            <person name="Harrison M."/>
        </authorList>
    </citation>
    <scope>NUCLEOTIDE SEQUENCE [LARGE SCALE GENOMIC DNA]</scope>
    <source>
        <strain evidence="2 3">IT104</strain>
    </source>
</reference>
<organism evidence="2 3">
    <name type="scientific">Diversispora epigaea</name>
    <dbReference type="NCBI Taxonomy" id="1348612"/>
    <lineage>
        <taxon>Eukaryota</taxon>
        <taxon>Fungi</taxon>
        <taxon>Fungi incertae sedis</taxon>
        <taxon>Mucoromycota</taxon>
        <taxon>Glomeromycotina</taxon>
        <taxon>Glomeromycetes</taxon>
        <taxon>Diversisporales</taxon>
        <taxon>Diversisporaceae</taxon>
        <taxon>Diversispora</taxon>
    </lineage>
</organism>
<dbReference type="EMBL" id="PQFF01000028">
    <property type="protein sequence ID" value="RHZ87822.1"/>
    <property type="molecule type" value="Genomic_DNA"/>
</dbReference>